<organism evidence="2 3">
    <name type="scientific">Iris pallida</name>
    <name type="common">Sweet iris</name>
    <dbReference type="NCBI Taxonomy" id="29817"/>
    <lineage>
        <taxon>Eukaryota</taxon>
        <taxon>Viridiplantae</taxon>
        <taxon>Streptophyta</taxon>
        <taxon>Embryophyta</taxon>
        <taxon>Tracheophyta</taxon>
        <taxon>Spermatophyta</taxon>
        <taxon>Magnoliopsida</taxon>
        <taxon>Liliopsida</taxon>
        <taxon>Asparagales</taxon>
        <taxon>Iridaceae</taxon>
        <taxon>Iridoideae</taxon>
        <taxon>Irideae</taxon>
        <taxon>Iris</taxon>
    </lineage>
</organism>
<keyword evidence="3" id="KW-1185">Reference proteome</keyword>
<feature type="region of interest" description="Disordered" evidence="1">
    <location>
        <begin position="1"/>
        <end position="25"/>
    </location>
</feature>
<dbReference type="Proteomes" id="UP001140949">
    <property type="component" value="Unassembled WGS sequence"/>
</dbReference>
<dbReference type="EMBL" id="JANAVB010024998">
    <property type="protein sequence ID" value="KAJ6821454.1"/>
    <property type="molecule type" value="Genomic_DNA"/>
</dbReference>
<reference evidence="2" key="2">
    <citation type="submission" date="2023-04" db="EMBL/GenBank/DDBJ databases">
        <authorList>
            <person name="Bruccoleri R.E."/>
            <person name="Oakeley E.J."/>
            <person name="Faust A.-M."/>
            <person name="Dessus-Babus S."/>
            <person name="Altorfer M."/>
            <person name="Burckhardt D."/>
            <person name="Oertli M."/>
            <person name="Naumann U."/>
            <person name="Petersen F."/>
            <person name="Wong J."/>
        </authorList>
    </citation>
    <scope>NUCLEOTIDE SEQUENCE</scope>
    <source>
        <strain evidence="2">GSM-AAB239-AS_SAM_17_03QT</strain>
        <tissue evidence="2">Leaf</tissue>
    </source>
</reference>
<dbReference type="AlphaFoldDB" id="A0AAX6FYF1"/>
<name>A0AAX6FYF1_IRIPA</name>
<comment type="caution">
    <text evidence="2">The sequence shown here is derived from an EMBL/GenBank/DDBJ whole genome shotgun (WGS) entry which is preliminary data.</text>
</comment>
<gene>
    <name evidence="2" type="ORF">M6B38_392340</name>
</gene>
<accession>A0AAX6FYF1</accession>
<sequence length="73" mass="8094">MRRSLDQPLAAEGEPGTVPAKAVGRGDRQVREEGFLVIVVGGVDVFGGWIRNWCNKLDEGIDDTDTRVRVRTR</sequence>
<protein>
    <submittedName>
        <fullName evidence="2">Pollen-specific leucine-rich repeat extensin-like protein 3</fullName>
    </submittedName>
</protein>
<evidence type="ECO:0000313" key="3">
    <source>
        <dbReference type="Proteomes" id="UP001140949"/>
    </source>
</evidence>
<proteinExistence type="predicted"/>
<evidence type="ECO:0000256" key="1">
    <source>
        <dbReference type="SAM" id="MobiDB-lite"/>
    </source>
</evidence>
<reference evidence="2" key="1">
    <citation type="journal article" date="2023" name="GigaByte">
        <title>Genome assembly of the bearded iris, Iris pallida Lam.</title>
        <authorList>
            <person name="Bruccoleri R.E."/>
            <person name="Oakeley E.J."/>
            <person name="Faust A.M.E."/>
            <person name="Altorfer M."/>
            <person name="Dessus-Babus S."/>
            <person name="Burckhardt D."/>
            <person name="Oertli M."/>
            <person name="Naumann U."/>
            <person name="Petersen F."/>
            <person name="Wong J."/>
        </authorList>
    </citation>
    <scope>NUCLEOTIDE SEQUENCE</scope>
    <source>
        <strain evidence="2">GSM-AAB239-AS_SAM_17_03QT</strain>
    </source>
</reference>
<evidence type="ECO:0000313" key="2">
    <source>
        <dbReference type="EMBL" id="KAJ6821454.1"/>
    </source>
</evidence>